<keyword evidence="4" id="KW-0175">Coiled coil</keyword>
<dbReference type="Gene3D" id="1.10.287.130">
    <property type="match status" value="1"/>
</dbReference>
<accession>A0A2R4VTP2</accession>
<gene>
    <name evidence="8" type="ORF">A6A40_22370</name>
</gene>
<feature type="region of interest" description="Disordered" evidence="5">
    <location>
        <begin position="1"/>
        <end position="38"/>
    </location>
</feature>
<feature type="region of interest" description="Disordered" evidence="5">
    <location>
        <begin position="519"/>
        <end position="561"/>
    </location>
</feature>
<keyword evidence="8" id="KW-0808">Transferase</keyword>
<dbReference type="Pfam" id="PF02518">
    <property type="entry name" value="HATPase_c"/>
    <property type="match status" value="1"/>
</dbReference>
<dbReference type="Gene3D" id="3.30.565.10">
    <property type="entry name" value="Histidine kinase-like ATPase, C-terminal domain"/>
    <property type="match status" value="1"/>
</dbReference>
<evidence type="ECO:0000256" key="4">
    <source>
        <dbReference type="SAM" id="Coils"/>
    </source>
</evidence>
<evidence type="ECO:0000256" key="3">
    <source>
        <dbReference type="ARBA" id="ARBA00022553"/>
    </source>
</evidence>
<protein>
    <recommendedName>
        <fullName evidence="2">histidine kinase</fullName>
        <ecNumber evidence="2">2.7.13.3</ecNumber>
    </recommendedName>
</protein>
<dbReference type="PROSITE" id="PS50109">
    <property type="entry name" value="HIS_KIN"/>
    <property type="match status" value="1"/>
</dbReference>
<dbReference type="InterPro" id="IPR036097">
    <property type="entry name" value="HisK_dim/P_sf"/>
</dbReference>
<dbReference type="PRINTS" id="PR00344">
    <property type="entry name" value="BCTRLSENSOR"/>
</dbReference>
<evidence type="ECO:0000313" key="9">
    <source>
        <dbReference type="Proteomes" id="UP000077405"/>
    </source>
</evidence>
<feature type="compositionally biased region" description="Basic residues" evidence="5">
    <location>
        <begin position="1"/>
        <end position="10"/>
    </location>
</feature>
<dbReference type="PANTHER" id="PTHR43547">
    <property type="entry name" value="TWO-COMPONENT HISTIDINE KINASE"/>
    <property type="match status" value="1"/>
</dbReference>
<keyword evidence="3" id="KW-0597">Phosphoprotein</keyword>
<sequence>MAARRFGSRFRSRDFRPPSPGSPRCPTEGAPTAQPRSFPLPRSWRYPLHKAFQHQPGCSAPMFDLKTIVAVLFFNALMQSVVWTLMWLSLRRFAALKFVAGGLLLVAIGLFLFMQRETPPEPWRVILDNLLIKAGLLMLADALARFLGQPRYPRLAVAWFGLHAAIWSTAVILTPSDLGPRVLSAVIYTSVVMLFMCATLMRDRSQPRALRWITIGILVEYIVAISGVYLMGVTLRSGGTAETAVLTNGDGWFFLQANLFLMAYFGCMLFMVSNRLAVDLRMQNHALAQEVQRRRELEAELSASLEAEMALRKDQEQFIRMVGHEFRTPLAIIKRATEMTGLMLPNPPAGVTERLGWIDDAVSRLITLIDRFLVIDSRDGGVLQIEDIDVNAMLEDVDRHFEALGMAPRLRVEPYPGTLIYRGDPDMLLTVMINLVDNALKYSPPDSVVDVRVSSIDSAILLMVTDAGIGIPEEEKGRIGSRFYRASNTRAATGTGLGLYNSRRLLAYHNGTLTLARRQVASGGDPKGDRRNGGAGTVATVRLPLPGPNAAMDSARKVDAP</sequence>
<dbReference type="InterPro" id="IPR036890">
    <property type="entry name" value="HATPase_C_sf"/>
</dbReference>
<keyword evidence="6" id="KW-0472">Membrane</keyword>
<dbReference type="SMART" id="SM00388">
    <property type="entry name" value="HisKA"/>
    <property type="match status" value="1"/>
</dbReference>
<proteinExistence type="predicted"/>
<feature type="transmembrane region" description="Helical" evidence="6">
    <location>
        <begin position="212"/>
        <end position="232"/>
    </location>
</feature>
<dbReference type="InterPro" id="IPR005467">
    <property type="entry name" value="His_kinase_dom"/>
</dbReference>
<evidence type="ECO:0000259" key="7">
    <source>
        <dbReference type="PROSITE" id="PS50109"/>
    </source>
</evidence>
<dbReference type="PANTHER" id="PTHR43547:SF2">
    <property type="entry name" value="HYBRID SIGNAL TRANSDUCTION HISTIDINE KINASE C"/>
    <property type="match status" value="1"/>
</dbReference>
<dbReference type="SMART" id="SM00387">
    <property type="entry name" value="HATPase_c"/>
    <property type="match status" value="1"/>
</dbReference>
<comment type="catalytic activity">
    <reaction evidence="1">
        <text>ATP + protein L-histidine = ADP + protein N-phospho-L-histidine.</text>
        <dbReference type="EC" id="2.7.13.3"/>
    </reaction>
</comment>
<dbReference type="KEGG" id="ahu:A6A40_22370"/>
<dbReference type="CDD" id="cd00082">
    <property type="entry name" value="HisKA"/>
    <property type="match status" value="1"/>
</dbReference>
<feature type="transmembrane region" description="Helical" evidence="6">
    <location>
        <begin position="182"/>
        <end position="200"/>
    </location>
</feature>
<feature type="transmembrane region" description="Helical" evidence="6">
    <location>
        <begin position="156"/>
        <end position="176"/>
    </location>
</feature>
<keyword evidence="8" id="KW-0614">Plasmid</keyword>
<keyword evidence="9" id="KW-1185">Reference proteome</keyword>
<feature type="transmembrane region" description="Helical" evidence="6">
    <location>
        <begin position="68"/>
        <end position="88"/>
    </location>
</feature>
<dbReference type="EC" id="2.7.13.3" evidence="2"/>
<geneLocation type="plasmid" evidence="8 9">
    <name>pYZ3</name>
</geneLocation>
<name>A0A2R4VTP2_9PROT</name>
<organism evidence="8 9">
    <name type="scientific">Azospirillum humicireducens</name>
    <dbReference type="NCBI Taxonomy" id="1226968"/>
    <lineage>
        <taxon>Bacteria</taxon>
        <taxon>Pseudomonadati</taxon>
        <taxon>Pseudomonadota</taxon>
        <taxon>Alphaproteobacteria</taxon>
        <taxon>Rhodospirillales</taxon>
        <taxon>Azospirillaceae</taxon>
        <taxon>Azospirillum</taxon>
    </lineage>
</organism>
<dbReference type="SUPFAM" id="SSF55874">
    <property type="entry name" value="ATPase domain of HSP90 chaperone/DNA topoisomerase II/histidine kinase"/>
    <property type="match status" value="1"/>
</dbReference>
<dbReference type="GO" id="GO:0000155">
    <property type="term" value="F:phosphorelay sensor kinase activity"/>
    <property type="evidence" value="ECO:0007669"/>
    <property type="project" value="InterPro"/>
</dbReference>
<evidence type="ECO:0000256" key="1">
    <source>
        <dbReference type="ARBA" id="ARBA00000085"/>
    </source>
</evidence>
<dbReference type="InterPro" id="IPR004358">
    <property type="entry name" value="Sig_transdc_His_kin-like_C"/>
</dbReference>
<keyword evidence="6" id="KW-0812">Transmembrane</keyword>
<feature type="domain" description="Histidine kinase" evidence="7">
    <location>
        <begin position="321"/>
        <end position="547"/>
    </location>
</feature>
<dbReference type="InterPro" id="IPR003661">
    <property type="entry name" value="HisK_dim/P_dom"/>
</dbReference>
<dbReference type="Pfam" id="PF00512">
    <property type="entry name" value="HisKA"/>
    <property type="match status" value="1"/>
</dbReference>
<feature type="transmembrane region" description="Helical" evidence="6">
    <location>
        <begin position="95"/>
        <end position="114"/>
    </location>
</feature>
<evidence type="ECO:0000256" key="5">
    <source>
        <dbReference type="SAM" id="MobiDB-lite"/>
    </source>
</evidence>
<dbReference type="InterPro" id="IPR003594">
    <property type="entry name" value="HATPase_dom"/>
</dbReference>
<dbReference type="EMBL" id="CP028904">
    <property type="protein sequence ID" value="AWB07810.1"/>
    <property type="molecule type" value="Genomic_DNA"/>
</dbReference>
<reference evidence="8 9" key="1">
    <citation type="submission" date="2018-04" db="EMBL/GenBank/DDBJ databases">
        <title>Complete genome sequence of the nitrogen-fixing bacterium Azospirillum humicireducens type strain SgZ-5.</title>
        <authorList>
            <person name="Yu Z."/>
        </authorList>
    </citation>
    <scope>NUCLEOTIDE SEQUENCE [LARGE SCALE GENOMIC DNA]</scope>
    <source>
        <strain evidence="8 9">SgZ-5</strain>
        <plasmid evidence="8 9">pYZ3</plasmid>
    </source>
</reference>
<dbReference type="Proteomes" id="UP000077405">
    <property type="component" value="Plasmid pYZ3"/>
</dbReference>
<dbReference type="SUPFAM" id="SSF47384">
    <property type="entry name" value="Homodimeric domain of signal transducing histidine kinase"/>
    <property type="match status" value="1"/>
</dbReference>
<keyword evidence="6" id="KW-1133">Transmembrane helix</keyword>
<dbReference type="AlphaFoldDB" id="A0A2R4VTP2"/>
<dbReference type="CDD" id="cd00075">
    <property type="entry name" value="HATPase"/>
    <property type="match status" value="1"/>
</dbReference>
<keyword evidence="8" id="KW-0418">Kinase</keyword>
<feature type="coiled-coil region" evidence="4">
    <location>
        <begin position="280"/>
        <end position="307"/>
    </location>
</feature>
<evidence type="ECO:0000256" key="6">
    <source>
        <dbReference type="SAM" id="Phobius"/>
    </source>
</evidence>
<evidence type="ECO:0000313" key="8">
    <source>
        <dbReference type="EMBL" id="AWB07810.1"/>
    </source>
</evidence>
<feature type="transmembrane region" description="Helical" evidence="6">
    <location>
        <begin position="252"/>
        <end position="272"/>
    </location>
</feature>
<evidence type="ECO:0000256" key="2">
    <source>
        <dbReference type="ARBA" id="ARBA00012438"/>
    </source>
</evidence>